<evidence type="ECO:0000259" key="3">
    <source>
        <dbReference type="Pfam" id="PF12850"/>
    </source>
</evidence>
<dbReference type="InterPro" id="IPR024654">
    <property type="entry name" value="Calcineurin-like_PHP_lpxH"/>
</dbReference>
<reference evidence="4" key="2">
    <citation type="journal article" date="2021" name="PeerJ">
        <title>Extensive microbial diversity within the chicken gut microbiome revealed by metagenomics and culture.</title>
        <authorList>
            <person name="Gilroy R."/>
            <person name="Ravi A."/>
            <person name="Getino M."/>
            <person name="Pursley I."/>
            <person name="Horton D.L."/>
            <person name="Alikhan N.F."/>
            <person name="Baker D."/>
            <person name="Gharbi K."/>
            <person name="Hall N."/>
            <person name="Watson M."/>
            <person name="Adriaenssens E.M."/>
            <person name="Foster-Nyarko E."/>
            <person name="Jarju S."/>
            <person name="Secka A."/>
            <person name="Antonio M."/>
            <person name="Oren A."/>
            <person name="Chaudhuri R.R."/>
            <person name="La Ragione R."/>
            <person name="Hildebrand F."/>
            <person name="Pallen M.J."/>
        </authorList>
    </citation>
    <scope>NUCLEOTIDE SEQUENCE</scope>
    <source>
        <strain evidence="4">ChiSjej1B19-3389</strain>
    </source>
</reference>
<evidence type="ECO:0000256" key="2">
    <source>
        <dbReference type="RuleBase" id="RU362039"/>
    </source>
</evidence>
<comment type="similarity">
    <text evidence="1 2">Belongs to the metallophosphoesterase superfamily. YfcE family.</text>
</comment>
<dbReference type="EC" id="3.1.4.-" evidence="2"/>
<dbReference type="NCBIfam" id="TIGR00040">
    <property type="entry name" value="yfcE"/>
    <property type="match status" value="1"/>
</dbReference>
<dbReference type="InterPro" id="IPR029052">
    <property type="entry name" value="Metallo-depent_PP-like"/>
</dbReference>
<protein>
    <recommendedName>
        <fullName evidence="2">Phosphoesterase</fullName>
        <ecNumber evidence="2">3.1.4.-</ecNumber>
    </recommendedName>
</protein>
<feature type="domain" description="Calcineurin-like phosphoesterase" evidence="3">
    <location>
        <begin position="1"/>
        <end position="133"/>
    </location>
</feature>
<dbReference type="SUPFAM" id="SSF56300">
    <property type="entry name" value="Metallo-dependent phosphatases"/>
    <property type="match status" value="1"/>
</dbReference>
<organism evidence="4 5">
    <name type="scientific">Candidatus Scatavimonas merdigallinarum</name>
    <dbReference type="NCBI Taxonomy" id="2840914"/>
    <lineage>
        <taxon>Bacteria</taxon>
        <taxon>Bacillati</taxon>
        <taxon>Bacillota</taxon>
        <taxon>Clostridia</taxon>
        <taxon>Eubacteriales</taxon>
        <taxon>Oscillospiraceae</taxon>
        <taxon>Oscillospiraceae incertae sedis</taxon>
        <taxon>Candidatus Scatavimonas</taxon>
    </lineage>
</organism>
<accession>A0A9D0ZIG7</accession>
<evidence type="ECO:0000313" key="4">
    <source>
        <dbReference type="EMBL" id="HIQ79934.1"/>
    </source>
</evidence>
<dbReference type="GO" id="GO:0016787">
    <property type="term" value="F:hydrolase activity"/>
    <property type="evidence" value="ECO:0007669"/>
    <property type="project" value="UniProtKB-UniRule"/>
</dbReference>
<dbReference type="EMBL" id="DVFW01000009">
    <property type="protein sequence ID" value="HIQ79934.1"/>
    <property type="molecule type" value="Genomic_DNA"/>
</dbReference>
<dbReference type="PANTHER" id="PTHR11124">
    <property type="entry name" value="VACUOLAR SORTING PROTEIN VPS29"/>
    <property type="match status" value="1"/>
</dbReference>
<sequence>MRILVVSDTHGDYDTLRRVVIAQPKAEVVIHLGDGEEQSAQLVTDFPEKMIVRIRGNCDWGSSLSSKQVLTIAGKKIFATHGHLYQVKMGYYNIYCAAREEKADILLFGHTHTAMTDYEDGLYVMNPGSLHGLYASFGIVDITGAGIVTNVIQLPY</sequence>
<dbReference type="Gene3D" id="3.60.21.10">
    <property type="match status" value="1"/>
</dbReference>
<dbReference type="InterPro" id="IPR000979">
    <property type="entry name" value="Phosphodiesterase_MJ0936/Vps29"/>
</dbReference>
<comment type="cofactor">
    <cofactor evidence="2">
        <name>a divalent metal cation</name>
        <dbReference type="ChEBI" id="CHEBI:60240"/>
    </cofactor>
</comment>
<dbReference type="Pfam" id="PF12850">
    <property type="entry name" value="Metallophos_2"/>
    <property type="match status" value="1"/>
</dbReference>
<comment type="caution">
    <text evidence="4">The sequence shown here is derived from an EMBL/GenBank/DDBJ whole genome shotgun (WGS) entry which is preliminary data.</text>
</comment>
<reference evidence="4" key="1">
    <citation type="submission" date="2020-10" db="EMBL/GenBank/DDBJ databases">
        <authorList>
            <person name="Gilroy R."/>
        </authorList>
    </citation>
    <scope>NUCLEOTIDE SEQUENCE</scope>
    <source>
        <strain evidence="4">ChiSjej1B19-3389</strain>
    </source>
</reference>
<proteinExistence type="inferred from homology"/>
<gene>
    <name evidence="4" type="ORF">IAD32_01455</name>
</gene>
<evidence type="ECO:0000313" key="5">
    <source>
        <dbReference type="Proteomes" id="UP000886787"/>
    </source>
</evidence>
<dbReference type="AlphaFoldDB" id="A0A9D0ZIG7"/>
<evidence type="ECO:0000256" key="1">
    <source>
        <dbReference type="ARBA" id="ARBA00008950"/>
    </source>
</evidence>
<dbReference type="Proteomes" id="UP000886787">
    <property type="component" value="Unassembled WGS sequence"/>
</dbReference>
<dbReference type="GO" id="GO:0046872">
    <property type="term" value="F:metal ion binding"/>
    <property type="evidence" value="ECO:0007669"/>
    <property type="project" value="UniProtKB-KW"/>
</dbReference>
<keyword evidence="2" id="KW-0479">Metal-binding</keyword>
<name>A0A9D0ZIG7_9FIRM</name>